<proteinExistence type="predicted"/>
<keyword evidence="1" id="KW-1133">Transmembrane helix</keyword>
<comment type="caution">
    <text evidence="2">The sequence shown here is derived from an EMBL/GenBank/DDBJ whole genome shotgun (WGS) entry which is preliminary data.</text>
</comment>
<organism evidence="2 3">
    <name type="scientific">Muriicola marianensis</name>
    <dbReference type="NCBI Taxonomy" id="1324801"/>
    <lineage>
        <taxon>Bacteria</taxon>
        <taxon>Pseudomonadati</taxon>
        <taxon>Bacteroidota</taxon>
        <taxon>Flavobacteriia</taxon>
        <taxon>Flavobacteriales</taxon>
        <taxon>Flavobacteriaceae</taxon>
        <taxon>Muriicola</taxon>
    </lineage>
</organism>
<name>A0ABQ1QX65_9FLAO</name>
<feature type="transmembrane region" description="Helical" evidence="1">
    <location>
        <begin position="21"/>
        <end position="42"/>
    </location>
</feature>
<evidence type="ECO:0000256" key="1">
    <source>
        <dbReference type="SAM" id="Phobius"/>
    </source>
</evidence>
<keyword evidence="1" id="KW-0812">Transmembrane</keyword>
<dbReference type="EMBL" id="BMFH01000001">
    <property type="protein sequence ID" value="GGD50598.1"/>
    <property type="molecule type" value="Genomic_DNA"/>
</dbReference>
<evidence type="ECO:0000313" key="3">
    <source>
        <dbReference type="Proteomes" id="UP000625780"/>
    </source>
</evidence>
<dbReference type="Pfam" id="PF19578">
    <property type="entry name" value="DUF6090"/>
    <property type="match status" value="1"/>
</dbReference>
<protein>
    <submittedName>
        <fullName evidence="2">Uncharacterized protein</fullName>
    </submittedName>
</protein>
<keyword evidence="3" id="KW-1185">Reference proteome</keyword>
<dbReference type="InterPro" id="IPR045749">
    <property type="entry name" value="DUF6090"/>
</dbReference>
<sequence length="258" mass="29992">MFRFFRQIRQKLLVENRVSRYLLYAIGEIVLVVIGILIALQINNYNEARKQRAQEVHYLENLRTDLKLNIAELDNYIAVRNGRIESANKVLEYFEGKPLTDLNEFAYHTTNIYIWQKFTQQDNTFQELVNSGNLALISNDSIKDGLLNLQALYSKLKNEEAHFRYDAEVLLYEPSYGVLDLNPIVKNFTYQVTQGQAGEDVELPRANYEAMLKDLKQKNGFVMAVYEFSVMNAQFEAMKVLCNQIIELIDKELRSDAP</sequence>
<dbReference type="RefSeq" id="WP_188370209.1">
    <property type="nucleotide sequence ID" value="NZ_BMFH01000001.1"/>
</dbReference>
<dbReference type="Proteomes" id="UP000625780">
    <property type="component" value="Unassembled WGS sequence"/>
</dbReference>
<accession>A0ABQ1QX65</accession>
<reference evidence="3" key="1">
    <citation type="journal article" date="2019" name="Int. J. Syst. Evol. Microbiol.">
        <title>The Global Catalogue of Microorganisms (GCM) 10K type strain sequencing project: providing services to taxonomists for standard genome sequencing and annotation.</title>
        <authorList>
            <consortium name="The Broad Institute Genomics Platform"/>
            <consortium name="The Broad Institute Genome Sequencing Center for Infectious Disease"/>
            <person name="Wu L."/>
            <person name="Ma J."/>
        </authorList>
    </citation>
    <scope>NUCLEOTIDE SEQUENCE [LARGE SCALE GENOMIC DNA]</scope>
    <source>
        <strain evidence="3">CGMCC 1.12606</strain>
    </source>
</reference>
<keyword evidence="1" id="KW-0472">Membrane</keyword>
<gene>
    <name evidence="2" type="ORF">GCM10011361_16580</name>
</gene>
<evidence type="ECO:0000313" key="2">
    <source>
        <dbReference type="EMBL" id="GGD50598.1"/>
    </source>
</evidence>